<protein>
    <submittedName>
        <fullName evidence="2">LD10495p</fullName>
    </submittedName>
</protein>
<evidence type="ECO:0000313" key="2">
    <source>
        <dbReference type="EMBL" id="AAL28672.1"/>
    </source>
</evidence>
<accession>Q7K2B4</accession>
<dbReference type="AlphaFoldDB" id="Q7K2B4"/>
<dbReference type="EMBL" id="AY061124">
    <property type="protein sequence ID" value="AAL28672.1"/>
    <property type="molecule type" value="mRNA"/>
</dbReference>
<feature type="region of interest" description="Disordered" evidence="1">
    <location>
        <begin position="29"/>
        <end position="61"/>
    </location>
</feature>
<name>Q7K2B4_DROME</name>
<proteinExistence type="evidence at transcript level"/>
<organism evidence="2">
    <name type="scientific">Drosophila melanogaster</name>
    <name type="common">Fruit fly</name>
    <dbReference type="NCBI Taxonomy" id="7227"/>
    <lineage>
        <taxon>Eukaryota</taxon>
        <taxon>Metazoa</taxon>
        <taxon>Ecdysozoa</taxon>
        <taxon>Arthropoda</taxon>
        <taxon>Hexapoda</taxon>
        <taxon>Insecta</taxon>
        <taxon>Pterygota</taxon>
        <taxon>Neoptera</taxon>
        <taxon>Endopterygota</taxon>
        <taxon>Diptera</taxon>
        <taxon>Brachycera</taxon>
        <taxon>Muscomorpha</taxon>
        <taxon>Ephydroidea</taxon>
        <taxon>Drosophilidae</taxon>
        <taxon>Drosophila</taxon>
        <taxon>Sophophora</taxon>
    </lineage>
</organism>
<reference evidence="2" key="1">
    <citation type="submission" date="2001-10" db="EMBL/GenBank/DDBJ databases">
        <authorList>
            <person name="Stapleton M."/>
            <person name="Brokstein P."/>
            <person name="Hong L."/>
            <person name="Agbayani A."/>
            <person name="Carlson J."/>
            <person name="Champe M."/>
            <person name="Chavez C."/>
            <person name="Dorsett V."/>
            <person name="Farfan D."/>
            <person name="Frise E."/>
            <person name="George R."/>
            <person name="Gonzalez M."/>
            <person name="Guarin H."/>
            <person name="Li P."/>
            <person name="Liao G."/>
            <person name="Miranda A."/>
            <person name="Mungall C.J."/>
            <person name="Nunoo J."/>
            <person name="Pacleb J."/>
            <person name="Paragas V."/>
            <person name="Park S."/>
            <person name="Phouanenavong S."/>
            <person name="Wan K."/>
            <person name="Yu C."/>
            <person name="Lewis S.E."/>
            <person name="Rubin G.M."/>
            <person name="Celniker S."/>
        </authorList>
    </citation>
    <scope>NUCLEOTIDE SEQUENCE</scope>
    <source>
        <strain evidence="2">Berkeley</strain>
    </source>
</reference>
<sequence length="85" mass="9528">MVYTVRGPHIVYGIGVGLVSATGKRNISGLDMNNKTKPTSRKDSVKRKGRNCGYKSDKEGHRNNQFDVAKFVVAHALEEKEKPRR</sequence>
<evidence type="ECO:0000256" key="1">
    <source>
        <dbReference type="SAM" id="MobiDB-lite"/>
    </source>
</evidence>
<gene>
    <name evidence="2" type="ORF">CG10987</name>
</gene>